<keyword evidence="4" id="KW-0378">Hydrolase</keyword>
<protein>
    <submittedName>
        <fullName evidence="10">Kumamolisin</fullName>
    </submittedName>
</protein>
<comment type="caution">
    <text evidence="10">The sequence shown here is derived from an EMBL/GenBank/DDBJ whole genome shotgun (WGS) entry which is preliminary data.</text>
</comment>
<evidence type="ECO:0000259" key="9">
    <source>
        <dbReference type="PROSITE" id="PS51695"/>
    </source>
</evidence>
<dbReference type="InterPro" id="IPR000209">
    <property type="entry name" value="Peptidase_S8/S53_dom"/>
</dbReference>
<reference evidence="10 11" key="1">
    <citation type="submission" date="2018-08" db="EMBL/GenBank/DDBJ databases">
        <title>Genomic Encyclopedia of Archaeal and Bacterial Type Strains, Phase II (KMG-II): from individual species to whole genera.</title>
        <authorList>
            <person name="Goeker M."/>
        </authorList>
    </citation>
    <scope>NUCLEOTIDE SEQUENCE [LARGE SCALE GENOMIC DNA]</scope>
    <source>
        <strain evidence="10 11">DSM 45791</strain>
    </source>
</reference>
<dbReference type="InterPro" id="IPR030400">
    <property type="entry name" value="Sedolisin_dom"/>
</dbReference>
<dbReference type="GO" id="GO:0046872">
    <property type="term" value="F:metal ion binding"/>
    <property type="evidence" value="ECO:0007669"/>
    <property type="project" value="UniProtKB-KW"/>
</dbReference>
<dbReference type="Proteomes" id="UP000256269">
    <property type="component" value="Unassembled WGS sequence"/>
</dbReference>
<evidence type="ECO:0000256" key="2">
    <source>
        <dbReference type="ARBA" id="ARBA00022670"/>
    </source>
</evidence>
<evidence type="ECO:0000256" key="1">
    <source>
        <dbReference type="ARBA" id="ARBA00001913"/>
    </source>
</evidence>
<comment type="cofactor">
    <cofactor evidence="1">
        <name>Ca(2+)</name>
        <dbReference type="ChEBI" id="CHEBI:29108"/>
    </cofactor>
</comment>
<dbReference type="GO" id="GO:0008240">
    <property type="term" value="F:tripeptidyl-peptidase activity"/>
    <property type="evidence" value="ECO:0007669"/>
    <property type="project" value="TreeGrafter"/>
</dbReference>
<dbReference type="Gene3D" id="3.40.50.200">
    <property type="entry name" value="Peptidase S8/S53 domain"/>
    <property type="match status" value="1"/>
</dbReference>
<dbReference type="InterPro" id="IPR036852">
    <property type="entry name" value="Peptidase_S8/S53_dom_sf"/>
</dbReference>
<evidence type="ECO:0000256" key="7">
    <source>
        <dbReference type="ARBA" id="ARBA00023145"/>
    </source>
</evidence>
<keyword evidence="5" id="KW-0720">Serine protease</keyword>
<gene>
    <name evidence="10" type="ORF">BCF44_107197</name>
</gene>
<dbReference type="SUPFAM" id="SSF52743">
    <property type="entry name" value="Subtilisin-like"/>
    <property type="match status" value="1"/>
</dbReference>
<keyword evidence="6" id="KW-0106">Calcium</keyword>
<feature type="signal peptide" evidence="8">
    <location>
        <begin position="1"/>
        <end position="30"/>
    </location>
</feature>
<feature type="domain" description="Peptidase S53" evidence="9">
    <location>
        <begin position="207"/>
        <end position="527"/>
    </location>
</feature>
<keyword evidence="7" id="KW-0865">Zymogen</keyword>
<dbReference type="GO" id="GO:0006508">
    <property type="term" value="P:proteolysis"/>
    <property type="evidence" value="ECO:0007669"/>
    <property type="project" value="UniProtKB-KW"/>
</dbReference>
<evidence type="ECO:0000256" key="4">
    <source>
        <dbReference type="ARBA" id="ARBA00022801"/>
    </source>
</evidence>
<evidence type="ECO:0000313" key="11">
    <source>
        <dbReference type="Proteomes" id="UP000256269"/>
    </source>
</evidence>
<evidence type="ECO:0000256" key="3">
    <source>
        <dbReference type="ARBA" id="ARBA00022723"/>
    </source>
</evidence>
<dbReference type="InterPro" id="IPR023828">
    <property type="entry name" value="Peptidase_S8_Ser-AS"/>
</dbReference>
<dbReference type="AlphaFoldDB" id="A0A3E0HHV2"/>
<dbReference type="InterPro" id="IPR015366">
    <property type="entry name" value="S53_propep"/>
</dbReference>
<evidence type="ECO:0000256" key="5">
    <source>
        <dbReference type="ARBA" id="ARBA00022825"/>
    </source>
</evidence>
<organism evidence="10 11">
    <name type="scientific">Kutzneria buriramensis</name>
    <dbReference type="NCBI Taxonomy" id="1045776"/>
    <lineage>
        <taxon>Bacteria</taxon>
        <taxon>Bacillati</taxon>
        <taxon>Actinomycetota</taxon>
        <taxon>Actinomycetes</taxon>
        <taxon>Pseudonocardiales</taxon>
        <taxon>Pseudonocardiaceae</taxon>
        <taxon>Kutzneria</taxon>
    </lineage>
</organism>
<dbReference type="Pfam" id="PF00082">
    <property type="entry name" value="Peptidase_S8"/>
    <property type="match status" value="1"/>
</dbReference>
<keyword evidence="2" id="KW-0645">Protease</keyword>
<proteinExistence type="predicted"/>
<dbReference type="PANTHER" id="PTHR14218:SF15">
    <property type="entry name" value="TRIPEPTIDYL-PEPTIDASE 1"/>
    <property type="match status" value="1"/>
</dbReference>
<dbReference type="InterPro" id="IPR050819">
    <property type="entry name" value="Tripeptidyl-peptidase_I"/>
</dbReference>
<name>A0A3E0HHV2_9PSEU</name>
<feature type="chain" id="PRO_5017666943" evidence="8">
    <location>
        <begin position="31"/>
        <end position="527"/>
    </location>
</feature>
<keyword evidence="8" id="KW-0732">Signal</keyword>
<dbReference type="CDD" id="cd11377">
    <property type="entry name" value="Pro-peptidase_S53"/>
    <property type="match status" value="1"/>
</dbReference>
<dbReference type="CDD" id="cd04056">
    <property type="entry name" value="Peptidases_S53"/>
    <property type="match status" value="1"/>
</dbReference>
<dbReference type="SMART" id="SM00944">
    <property type="entry name" value="Pro-kuma_activ"/>
    <property type="match status" value="1"/>
</dbReference>
<dbReference type="EMBL" id="QUNO01000007">
    <property type="protein sequence ID" value="REH46064.1"/>
    <property type="molecule type" value="Genomic_DNA"/>
</dbReference>
<dbReference type="RefSeq" id="WP_246015389.1">
    <property type="nucleotide sequence ID" value="NZ_CP144375.1"/>
</dbReference>
<accession>A0A3E0HHV2</accession>
<keyword evidence="11" id="KW-1185">Reference proteome</keyword>
<evidence type="ECO:0000313" key="10">
    <source>
        <dbReference type="EMBL" id="REH46064.1"/>
    </source>
</evidence>
<dbReference type="PROSITE" id="PS00138">
    <property type="entry name" value="SUBTILASE_SER"/>
    <property type="match status" value="1"/>
</dbReference>
<dbReference type="Pfam" id="PF09286">
    <property type="entry name" value="Pro-kuma_activ"/>
    <property type="match status" value="1"/>
</dbReference>
<sequence>MKKSLRVLAASIAPLPVIAGAMLAATTASAATTPLVAVPHTVNPAVASSVAVGRPAATDKVSVAVSLKLRDQAGLDKFVAAVGDPHSSEYRHFLTPAQFTARFGPTRQEVDSVSAFLASRGLSVTPHQADSQVIDATGTADQVGNAFNTELRLYRQHGHEFYANATEPTLPAAIAGSVAAITGLDNHAVLHADAVKQPAATSKAASGLTPSKIKSGYGVSGLGTGSGESVALWEFDGFKTSNISTYDSNYGLGSPTPSTVSVDGANYNSSPGDGQGEVELDIEIVQAVAPAAKTYVYEAPNSDQGQIDMAAQIAADDKVGVTSISWGECETASSSATIQSTHDALAQGVAEGISFYAASGDSGSDDCGDGTTAVDYPASDPDVSGVGGTTLTETSAGAWSKETAWADGGGGVSTSFSGRTVPDVSADANPSTGYAIYSAGSWVEYGGTSCAAPVWSGITALLDNELGGDQGNLDATFASIGKGSSYSKVFHDIKSGSNGSYSAATGYDKVTGWGTPIASGLYSALAG</sequence>
<dbReference type="GO" id="GO:0004252">
    <property type="term" value="F:serine-type endopeptidase activity"/>
    <property type="evidence" value="ECO:0007669"/>
    <property type="project" value="InterPro"/>
</dbReference>
<dbReference type="PANTHER" id="PTHR14218">
    <property type="entry name" value="PROTEASE S8 TRIPEPTIDYL PEPTIDASE I CLN2"/>
    <property type="match status" value="1"/>
</dbReference>
<keyword evidence="3" id="KW-0479">Metal-binding</keyword>
<dbReference type="SUPFAM" id="SSF54897">
    <property type="entry name" value="Protease propeptides/inhibitors"/>
    <property type="match status" value="1"/>
</dbReference>
<evidence type="ECO:0000256" key="6">
    <source>
        <dbReference type="ARBA" id="ARBA00022837"/>
    </source>
</evidence>
<evidence type="ECO:0000256" key="8">
    <source>
        <dbReference type="SAM" id="SignalP"/>
    </source>
</evidence>
<dbReference type="PROSITE" id="PS51695">
    <property type="entry name" value="SEDOLISIN"/>
    <property type="match status" value="1"/>
</dbReference>